<dbReference type="Gene3D" id="3.30.1060.10">
    <property type="entry name" value="Peptide methionine sulphoxide reductase MsrA"/>
    <property type="match status" value="1"/>
</dbReference>
<sequence length="181" mass="20348">MKTEKIVLAGGCFWCLEPVFKRIKGVQSVKCGYTGGTLNAPTYDDICTGKTGHAEAIKIEFDSSKISLSELLEIFFAIHDPTTLNRQGADIGTQYRSAIFYDSDEQLVTAKTAILETEKNGLWKNPTATTLERLTEFFEAEEYHQDFFTKNPSNRYCQISIAPKLAKLETIFKNQKATGRE</sequence>
<dbReference type="AlphaFoldDB" id="A0A2S4AMC4"/>
<dbReference type="GeneID" id="83639813"/>
<comment type="catalytic activity">
    <reaction evidence="3 4">
        <text>[thioredoxin]-disulfide + L-methionine + H2O = L-methionine (S)-S-oxide + [thioredoxin]-dithiol</text>
        <dbReference type="Rhea" id="RHEA:19993"/>
        <dbReference type="Rhea" id="RHEA-COMP:10698"/>
        <dbReference type="Rhea" id="RHEA-COMP:10700"/>
        <dbReference type="ChEBI" id="CHEBI:15377"/>
        <dbReference type="ChEBI" id="CHEBI:29950"/>
        <dbReference type="ChEBI" id="CHEBI:50058"/>
        <dbReference type="ChEBI" id="CHEBI:57844"/>
        <dbReference type="ChEBI" id="CHEBI:58772"/>
        <dbReference type="EC" id="1.8.4.11"/>
    </reaction>
</comment>
<accession>A0A2S4AMC4</accession>
<gene>
    <name evidence="4 6" type="primary">msrA</name>
    <name evidence="6" type="ORF">CXK91_10480</name>
</gene>
<dbReference type="GO" id="GO:0008113">
    <property type="term" value="F:peptide-methionine (S)-S-oxide reductase activity"/>
    <property type="evidence" value="ECO:0007669"/>
    <property type="project" value="UniProtKB-UniRule"/>
</dbReference>
<evidence type="ECO:0000313" key="6">
    <source>
        <dbReference type="EMBL" id="POH82635.1"/>
    </source>
</evidence>
<dbReference type="PANTHER" id="PTHR43774">
    <property type="entry name" value="PEPTIDE METHIONINE SULFOXIDE REDUCTASE"/>
    <property type="match status" value="1"/>
</dbReference>
<name>A0A2S4AMC4_STUST</name>
<dbReference type="PANTHER" id="PTHR43774:SF1">
    <property type="entry name" value="PEPTIDE METHIONINE SULFOXIDE REDUCTASE MSRA 2"/>
    <property type="match status" value="1"/>
</dbReference>
<evidence type="ECO:0000256" key="1">
    <source>
        <dbReference type="ARBA" id="ARBA00023002"/>
    </source>
</evidence>
<dbReference type="RefSeq" id="WP_003246627.1">
    <property type="nucleotide sequence ID" value="NZ_CP078510.1"/>
</dbReference>
<dbReference type="NCBIfam" id="TIGR00401">
    <property type="entry name" value="msrA"/>
    <property type="match status" value="1"/>
</dbReference>
<dbReference type="InterPro" id="IPR036509">
    <property type="entry name" value="Met_Sox_Rdtase_MsrA_sf"/>
</dbReference>
<comment type="similarity">
    <text evidence="4">Belongs to the MsrA Met sulfoxide reductase family.</text>
</comment>
<dbReference type="HAMAP" id="MF_01401">
    <property type="entry name" value="MsrA"/>
    <property type="match status" value="1"/>
</dbReference>
<reference evidence="6 7" key="1">
    <citation type="submission" date="2018-01" db="EMBL/GenBank/DDBJ databases">
        <title>Denitrification phenotypes of diverse strains of Pseudomonas stutzeri.</title>
        <authorList>
            <person name="Milligan D.A."/>
            <person name="Bergaust L."/>
            <person name="Bakken L.R."/>
            <person name="Frostegard A."/>
        </authorList>
    </citation>
    <scope>NUCLEOTIDE SEQUENCE [LARGE SCALE GENOMIC DNA]</scope>
    <source>
        <strain evidence="6 7">24a13</strain>
    </source>
</reference>
<dbReference type="InterPro" id="IPR002569">
    <property type="entry name" value="Met_Sox_Rdtase_MsrA_dom"/>
</dbReference>
<evidence type="ECO:0000256" key="4">
    <source>
        <dbReference type="HAMAP-Rule" id="MF_01401"/>
    </source>
</evidence>
<dbReference type="Pfam" id="PF01625">
    <property type="entry name" value="PMSR"/>
    <property type="match status" value="1"/>
</dbReference>
<comment type="caution">
    <text evidence="6">The sequence shown here is derived from an EMBL/GenBank/DDBJ whole genome shotgun (WGS) entry which is preliminary data.</text>
</comment>
<comment type="catalytic activity">
    <reaction evidence="2 4">
        <text>L-methionyl-[protein] + [thioredoxin]-disulfide + H2O = L-methionyl-(S)-S-oxide-[protein] + [thioredoxin]-dithiol</text>
        <dbReference type="Rhea" id="RHEA:14217"/>
        <dbReference type="Rhea" id="RHEA-COMP:10698"/>
        <dbReference type="Rhea" id="RHEA-COMP:10700"/>
        <dbReference type="Rhea" id="RHEA-COMP:12313"/>
        <dbReference type="Rhea" id="RHEA-COMP:12315"/>
        <dbReference type="ChEBI" id="CHEBI:15377"/>
        <dbReference type="ChEBI" id="CHEBI:16044"/>
        <dbReference type="ChEBI" id="CHEBI:29950"/>
        <dbReference type="ChEBI" id="CHEBI:44120"/>
        <dbReference type="ChEBI" id="CHEBI:50058"/>
        <dbReference type="EC" id="1.8.4.11"/>
    </reaction>
</comment>
<evidence type="ECO:0000256" key="2">
    <source>
        <dbReference type="ARBA" id="ARBA00047806"/>
    </source>
</evidence>
<protein>
    <recommendedName>
        <fullName evidence="4">Peptide methionine sulfoxide reductase MsrA</fullName>
        <shortName evidence="4">Protein-methionine-S-oxide reductase</shortName>
        <ecNumber evidence="4">1.8.4.11</ecNumber>
    </recommendedName>
    <alternativeName>
        <fullName evidence="4">Peptide-methionine (S)-S-oxide reductase</fullName>
        <shortName evidence="4">Peptide Met(O) reductase</shortName>
    </alternativeName>
</protein>
<dbReference type="EMBL" id="PPXG01000004">
    <property type="protein sequence ID" value="POH82635.1"/>
    <property type="molecule type" value="Genomic_DNA"/>
</dbReference>
<keyword evidence="1 4" id="KW-0560">Oxidoreductase</keyword>
<dbReference type="Proteomes" id="UP000237068">
    <property type="component" value="Unassembled WGS sequence"/>
</dbReference>
<dbReference type="EC" id="1.8.4.11" evidence="4"/>
<dbReference type="SUPFAM" id="SSF55068">
    <property type="entry name" value="Peptide methionine sulfoxide reductase"/>
    <property type="match status" value="1"/>
</dbReference>
<dbReference type="OrthoDB" id="4174719at2"/>
<evidence type="ECO:0000259" key="5">
    <source>
        <dbReference type="Pfam" id="PF01625"/>
    </source>
</evidence>
<dbReference type="GO" id="GO:0033744">
    <property type="term" value="F:L-methionine:thioredoxin-disulfide S-oxidoreductase activity"/>
    <property type="evidence" value="ECO:0007669"/>
    <property type="project" value="RHEA"/>
</dbReference>
<evidence type="ECO:0000256" key="3">
    <source>
        <dbReference type="ARBA" id="ARBA00048782"/>
    </source>
</evidence>
<proteinExistence type="inferred from homology"/>
<organism evidence="6 7">
    <name type="scientific">Stutzerimonas stutzeri</name>
    <name type="common">Pseudomonas stutzeri</name>
    <dbReference type="NCBI Taxonomy" id="316"/>
    <lineage>
        <taxon>Bacteria</taxon>
        <taxon>Pseudomonadati</taxon>
        <taxon>Pseudomonadota</taxon>
        <taxon>Gammaproteobacteria</taxon>
        <taxon>Pseudomonadales</taxon>
        <taxon>Pseudomonadaceae</taxon>
        <taxon>Stutzerimonas</taxon>
    </lineage>
</organism>
<comment type="function">
    <text evidence="4">Has an important function as a repair enzyme for proteins that have been inactivated by oxidation. Catalyzes the reversible oxidation-reduction of methionine sulfoxide in proteins to methionine.</text>
</comment>
<evidence type="ECO:0000313" key="7">
    <source>
        <dbReference type="Proteomes" id="UP000237068"/>
    </source>
</evidence>
<feature type="domain" description="Peptide methionine sulphoxide reductase MsrA" evidence="5">
    <location>
        <begin position="5"/>
        <end position="158"/>
    </location>
</feature>
<feature type="active site" evidence="4">
    <location>
        <position position="12"/>
    </location>
</feature>